<dbReference type="InterPro" id="IPR050859">
    <property type="entry name" value="Class-I_PLP-dep_aminotransf"/>
</dbReference>
<evidence type="ECO:0000256" key="3">
    <source>
        <dbReference type="ARBA" id="ARBA00022679"/>
    </source>
</evidence>
<evidence type="ECO:0000313" key="6">
    <source>
        <dbReference type="EMBL" id="SNT40685.1"/>
    </source>
</evidence>
<keyword evidence="7" id="KW-1185">Reference proteome</keyword>
<keyword evidence="2 6" id="KW-0032">Aminotransferase</keyword>
<evidence type="ECO:0000256" key="1">
    <source>
        <dbReference type="ARBA" id="ARBA00001933"/>
    </source>
</evidence>
<dbReference type="GO" id="GO:0003677">
    <property type="term" value="F:DNA binding"/>
    <property type="evidence" value="ECO:0007669"/>
    <property type="project" value="UniProtKB-KW"/>
</dbReference>
<evidence type="ECO:0000256" key="2">
    <source>
        <dbReference type="ARBA" id="ARBA00022576"/>
    </source>
</evidence>
<keyword evidence="4" id="KW-0663">Pyridoxal phosphate</keyword>
<dbReference type="GO" id="GO:0030170">
    <property type="term" value="F:pyridoxal phosphate binding"/>
    <property type="evidence" value="ECO:0007669"/>
    <property type="project" value="InterPro"/>
</dbReference>
<dbReference type="InterPro" id="IPR004839">
    <property type="entry name" value="Aminotransferase_I/II_large"/>
</dbReference>
<dbReference type="EMBL" id="FZOY01000017">
    <property type="protein sequence ID" value="SNT40685.1"/>
    <property type="molecule type" value="Genomic_DNA"/>
</dbReference>
<name>A0A239MD74_9RHOB</name>
<evidence type="ECO:0000313" key="7">
    <source>
        <dbReference type="Proteomes" id="UP000198426"/>
    </source>
</evidence>
<comment type="cofactor">
    <cofactor evidence="1">
        <name>pyridoxal 5'-phosphate</name>
        <dbReference type="ChEBI" id="CHEBI:597326"/>
    </cofactor>
</comment>
<dbReference type="Gene3D" id="3.90.1150.10">
    <property type="entry name" value="Aspartate Aminotransferase, domain 1"/>
    <property type="match status" value="1"/>
</dbReference>
<reference evidence="6 7" key="1">
    <citation type="submission" date="2017-06" db="EMBL/GenBank/DDBJ databases">
        <authorList>
            <person name="Kim H.J."/>
            <person name="Triplett B.A."/>
        </authorList>
    </citation>
    <scope>NUCLEOTIDE SEQUENCE [LARGE SCALE GENOMIC DNA]</scope>
    <source>
        <strain evidence="6 7">DSM 29339</strain>
    </source>
</reference>
<sequence>MHLSPLVTSIPENPLRALFPYAGRPGMLNLASGHPSRDAYDVPGLEAAAAAAASEANAWSYGPAGGDPDLIEALAGLSAPVPKGHRLLVTSGAQQAVDLALRALAPPGSRVLLPEPIYPAILSLCAAAGIHPLGYSVAAGDQDLAGLAGTLAEGHIRAIYALPTFSNPTGESWSRRQRLRMLELCAAAGVPVVEDDPYRMIHLDAPPPSSLAELSRKVPGVVVVHAGSLSKFVAPGLRLGWAIAPAPLAQAMQELRQATDLQPNSFAQRVAVHYLRSGRVEAHLERVRALYAARKTALASVLHLAGFDVPNTGGGMFLFPRLPEGQGADALFERAVAANVLIAPGRAFALPGRGAGLDDRVRLCFAGLSEERIREAAQRLVGAMERAES</sequence>
<dbReference type="GO" id="GO:1901605">
    <property type="term" value="P:alpha-amino acid metabolic process"/>
    <property type="evidence" value="ECO:0007669"/>
    <property type="project" value="TreeGrafter"/>
</dbReference>
<accession>A0A239MD74</accession>
<evidence type="ECO:0000256" key="4">
    <source>
        <dbReference type="ARBA" id="ARBA00022898"/>
    </source>
</evidence>
<feature type="domain" description="Aminotransferase class I/classII large" evidence="5">
    <location>
        <begin position="27"/>
        <end position="380"/>
    </location>
</feature>
<protein>
    <submittedName>
        <fullName evidence="6">DNA-binding transcriptional regulator, MocR family, contains an aminotransferase domain</fullName>
    </submittedName>
</protein>
<keyword evidence="6" id="KW-0238">DNA-binding</keyword>
<dbReference type="AlphaFoldDB" id="A0A239MD74"/>
<dbReference type="InterPro" id="IPR015422">
    <property type="entry name" value="PyrdxlP-dep_Trfase_small"/>
</dbReference>
<dbReference type="Proteomes" id="UP000198426">
    <property type="component" value="Unassembled WGS sequence"/>
</dbReference>
<gene>
    <name evidence="6" type="ORF">SAMN05421757_11713</name>
</gene>
<dbReference type="Pfam" id="PF00155">
    <property type="entry name" value="Aminotran_1_2"/>
    <property type="match status" value="1"/>
</dbReference>
<dbReference type="CDD" id="cd00609">
    <property type="entry name" value="AAT_like"/>
    <property type="match status" value="1"/>
</dbReference>
<dbReference type="RefSeq" id="WP_089235540.1">
    <property type="nucleotide sequence ID" value="NZ_FZOY01000017.1"/>
</dbReference>
<organism evidence="6 7">
    <name type="scientific">Tropicimonas sediminicola</name>
    <dbReference type="NCBI Taxonomy" id="1031541"/>
    <lineage>
        <taxon>Bacteria</taxon>
        <taxon>Pseudomonadati</taxon>
        <taxon>Pseudomonadota</taxon>
        <taxon>Alphaproteobacteria</taxon>
        <taxon>Rhodobacterales</taxon>
        <taxon>Roseobacteraceae</taxon>
        <taxon>Tropicimonas</taxon>
    </lineage>
</organism>
<dbReference type="Gene3D" id="3.40.640.10">
    <property type="entry name" value="Type I PLP-dependent aspartate aminotransferase-like (Major domain)"/>
    <property type="match status" value="1"/>
</dbReference>
<dbReference type="PANTHER" id="PTHR42790">
    <property type="entry name" value="AMINOTRANSFERASE"/>
    <property type="match status" value="1"/>
</dbReference>
<dbReference type="GO" id="GO:0008483">
    <property type="term" value="F:transaminase activity"/>
    <property type="evidence" value="ECO:0007669"/>
    <property type="project" value="UniProtKB-KW"/>
</dbReference>
<dbReference type="SUPFAM" id="SSF53383">
    <property type="entry name" value="PLP-dependent transferases"/>
    <property type="match status" value="1"/>
</dbReference>
<keyword evidence="3 6" id="KW-0808">Transferase</keyword>
<dbReference type="InterPro" id="IPR015421">
    <property type="entry name" value="PyrdxlP-dep_Trfase_major"/>
</dbReference>
<proteinExistence type="predicted"/>
<dbReference type="PANTHER" id="PTHR42790:SF19">
    <property type="entry name" value="KYNURENINE_ALPHA-AMINOADIPATE AMINOTRANSFERASE, MITOCHONDRIAL"/>
    <property type="match status" value="1"/>
</dbReference>
<evidence type="ECO:0000259" key="5">
    <source>
        <dbReference type="Pfam" id="PF00155"/>
    </source>
</evidence>
<dbReference type="OrthoDB" id="9808770at2"/>
<dbReference type="InterPro" id="IPR015424">
    <property type="entry name" value="PyrdxlP-dep_Trfase"/>
</dbReference>